<dbReference type="Proteomes" id="UP000253490">
    <property type="component" value="Unassembled WGS sequence"/>
</dbReference>
<proteinExistence type="predicted"/>
<keyword evidence="1" id="KW-0472">Membrane</keyword>
<dbReference type="InterPro" id="IPR052734">
    <property type="entry name" value="Nod_factor_acetyltransferase"/>
</dbReference>
<dbReference type="GO" id="GO:0016747">
    <property type="term" value="F:acyltransferase activity, transferring groups other than amino-acyl groups"/>
    <property type="evidence" value="ECO:0007669"/>
    <property type="project" value="InterPro"/>
</dbReference>
<keyword evidence="3" id="KW-0808">Transferase</keyword>
<dbReference type="EMBL" id="QNRX01000025">
    <property type="protein sequence ID" value="RBP58066.1"/>
    <property type="molecule type" value="Genomic_DNA"/>
</dbReference>
<feature type="transmembrane region" description="Helical" evidence="1">
    <location>
        <begin position="293"/>
        <end position="313"/>
    </location>
</feature>
<dbReference type="PANTHER" id="PTHR37312:SF1">
    <property type="entry name" value="MEMBRANE-BOUND ACYLTRANSFERASE YKRP-RELATED"/>
    <property type="match status" value="1"/>
</dbReference>
<feature type="transmembrane region" description="Helical" evidence="1">
    <location>
        <begin position="188"/>
        <end position="205"/>
    </location>
</feature>
<feature type="transmembrane region" description="Helical" evidence="1">
    <location>
        <begin position="112"/>
        <end position="127"/>
    </location>
</feature>
<sequence>MTGIVNTPKLTKKRDFYFDNVKFFLILIVVATHTFSPVIGESWGLERLFYFIYTFHMPAFIIVSGYFMKYIKNLNKYVIKYSKIYLFIQTLYFLVFKFVLKAEIDLTYSDPYYTYWFMFCLIIWYVIFPQVKDLKGILSIAVAAGIAVGYDENFGLFMSLSRVVVFFPYFLIGHYLKKEHIITVKESKWKYIIWVACIVIAYILLKYDIIARPLLQGKSSYAVVGYDMWYAGLYRLALYGVGALFSFGFFLLIPDGEKMYSKLGAQTLYVYLIHGIILKVLRNIGFYEVFNGMELVLIGVLFGLMLTVLVQVVRSKVNPS</sequence>
<keyword evidence="4" id="KW-1185">Reference proteome</keyword>
<reference evidence="3 4" key="1">
    <citation type="submission" date="2018-06" db="EMBL/GenBank/DDBJ databases">
        <title>Genomic Encyclopedia of Type Strains, Phase IV (KMG-IV): sequencing the most valuable type-strain genomes for metagenomic binning, comparative biology and taxonomic classification.</title>
        <authorList>
            <person name="Goeker M."/>
        </authorList>
    </citation>
    <scope>NUCLEOTIDE SEQUENCE [LARGE SCALE GENOMIC DNA]</scope>
    <source>
        <strain evidence="3 4">DSM 22112</strain>
    </source>
</reference>
<feature type="transmembrane region" description="Helical" evidence="1">
    <location>
        <begin position="83"/>
        <end position="100"/>
    </location>
</feature>
<feature type="transmembrane region" description="Helical" evidence="1">
    <location>
        <begin position="21"/>
        <end position="39"/>
    </location>
</feature>
<organism evidence="3 4">
    <name type="scientific">Alkalibaculum bacchi</name>
    <dbReference type="NCBI Taxonomy" id="645887"/>
    <lineage>
        <taxon>Bacteria</taxon>
        <taxon>Bacillati</taxon>
        <taxon>Bacillota</taxon>
        <taxon>Clostridia</taxon>
        <taxon>Eubacteriales</taxon>
        <taxon>Eubacteriaceae</taxon>
        <taxon>Alkalibaculum</taxon>
    </lineage>
</organism>
<feature type="transmembrane region" description="Helical" evidence="1">
    <location>
        <begin position="134"/>
        <end position="150"/>
    </location>
</feature>
<dbReference type="AlphaFoldDB" id="A0A366HX25"/>
<comment type="caution">
    <text evidence="3">The sequence shown here is derived from an EMBL/GenBank/DDBJ whole genome shotgun (WGS) entry which is preliminary data.</text>
</comment>
<keyword evidence="1" id="KW-0812">Transmembrane</keyword>
<evidence type="ECO:0000256" key="1">
    <source>
        <dbReference type="SAM" id="Phobius"/>
    </source>
</evidence>
<evidence type="ECO:0000259" key="2">
    <source>
        <dbReference type="Pfam" id="PF01757"/>
    </source>
</evidence>
<accession>A0A366HX25</accession>
<evidence type="ECO:0000313" key="3">
    <source>
        <dbReference type="EMBL" id="RBP58066.1"/>
    </source>
</evidence>
<feature type="transmembrane region" description="Helical" evidence="1">
    <location>
        <begin position="236"/>
        <end position="256"/>
    </location>
</feature>
<gene>
    <name evidence="3" type="ORF">DES36_1251</name>
</gene>
<dbReference type="InterPro" id="IPR002656">
    <property type="entry name" value="Acyl_transf_3_dom"/>
</dbReference>
<dbReference type="PANTHER" id="PTHR37312">
    <property type="entry name" value="MEMBRANE-BOUND ACYLTRANSFERASE YKRP-RELATED"/>
    <property type="match status" value="1"/>
</dbReference>
<feature type="transmembrane region" description="Helical" evidence="1">
    <location>
        <begin position="51"/>
        <end position="71"/>
    </location>
</feature>
<dbReference type="Pfam" id="PF01757">
    <property type="entry name" value="Acyl_transf_3"/>
    <property type="match status" value="1"/>
</dbReference>
<protein>
    <submittedName>
        <fullName evidence="3">Fucose 4-O-acetylase-like acetyltransferase</fullName>
    </submittedName>
</protein>
<feature type="domain" description="Acyltransferase 3" evidence="2">
    <location>
        <begin position="17"/>
        <end position="310"/>
    </location>
</feature>
<keyword evidence="1" id="KW-1133">Transmembrane helix</keyword>
<name>A0A366HX25_9FIRM</name>
<evidence type="ECO:0000313" key="4">
    <source>
        <dbReference type="Proteomes" id="UP000253490"/>
    </source>
</evidence>
<dbReference type="RefSeq" id="WP_170128327.1">
    <property type="nucleotide sequence ID" value="NZ_QNRX01000025.1"/>
</dbReference>
<feature type="transmembrane region" description="Helical" evidence="1">
    <location>
        <begin position="156"/>
        <end position="176"/>
    </location>
</feature>